<evidence type="ECO:0000313" key="6">
    <source>
        <dbReference type="EMBL" id="CAB4308878.1"/>
    </source>
</evidence>
<comment type="similarity">
    <text evidence="1">Belongs to the 'GDSL' lipolytic enzyme family.</text>
</comment>
<keyword evidence="4" id="KW-0325">Glycoprotein</keyword>
<dbReference type="SUPFAM" id="SSF52266">
    <property type="entry name" value="SGNH hydrolase"/>
    <property type="match status" value="1"/>
</dbReference>
<evidence type="ECO:0000256" key="2">
    <source>
        <dbReference type="ARBA" id="ARBA00022729"/>
    </source>
</evidence>
<dbReference type="PANTHER" id="PTHR22835">
    <property type="entry name" value="ZINC FINGER FYVE DOMAIN CONTAINING PROTEIN"/>
    <property type="match status" value="1"/>
</dbReference>
<organism evidence="6 7">
    <name type="scientific">Prunus armeniaca</name>
    <name type="common">Apricot</name>
    <name type="synonym">Armeniaca vulgaris</name>
    <dbReference type="NCBI Taxonomy" id="36596"/>
    <lineage>
        <taxon>Eukaryota</taxon>
        <taxon>Viridiplantae</taxon>
        <taxon>Streptophyta</taxon>
        <taxon>Embryophyta</taxon>
        <taxon>Tracheophyta</taxon>
        <taxon>Spermatophyta</taxon>
        <taxon>Magnoliopsida</taxon>
        <taxon>eudicotyledons</taxon>
        <taxon>Gunneridae</taxon>
        <taxon>Pentapetalae</taxon>
        <taxon>rosids</taxon>
        <taxon>fabids</taxon>
        <taxon>Rosales</taxon>
        <taxon>Rosaceae</taxon>
        <taxon>Amygdaloideae</taxon>
        <taxon>Amygdaleae</taxon>
        <taxon>Prunus</taxon>
    </lineage>
</organism>
<dbReference type="InterPro" id="IPR001087">
    <property type="entry name" value="GDSL"/>
</dbReference>
<protein>
    <submittedName>
        <fullName evidence="6">Uncharacterized protein</fullName>
    </submittedName>
</protein>
<reference evidence="7" key="1">
    <citation type="journal article" date="2020" name="Genome Biol.">
        <title>Gamete binning: chromosome-level and haplotype-resolved genome assembly enabled by high-throughput single-cell sequencing of gamete genomes.</title>
        <authorList>
            <person name="Campoy J.A."/>
            <person name="Sun H."/>
            <person name="Goel M."/>
            <person name="Jiao W.-B."/>
            <person name="Folz-Donahue K."/>
            <person name="Wang N."/>
            <person name="Rubio M."/>
            <person name="Liu C."/>
            <person name="Kukat C."/>
            <person name="Ruiz D."/>
            <person name="Huettel B."/>
            <person name="Schneeberger K."/>
        </authorList>
    </citation>
    <scope>NUCLEOTIDE SEQUENCE [LARGE SCALE GENOMIC DNA]</scope>
    <source>
        <strain evidence="7">cv. Rojo Pasion</strain>
    </source>
</reference>
<feature type="chain" id="PRO_5026876999" evidence="5">
    <location>
        <begin position="29"/>
        <end position="373"/>
    </location>
</feature>
<proteinExistence type="inferred from homology"/>
<evidence type="ECO:0000256" key="1">
    <source>
        <dbReference type="ARBA" id="ARBA00008668"/>
    </source>
</evidence>
<gene>
    <name evidence="6" type="ORF">ORAREDHAP_LOCUS29075</name>
</gene>
<dbReference type="AlphaFoldDB" id="A0A6J5XDF0"/>
<dbReference type="CDD" id="cd01837">
    <property type="entry name" value="SGNH_plant_lipase_like"/>
    <property type="match status" value="1"/>
</dbReference>
<evidence type="ECO:0000256" key="5">
    <source>
        <dbReference type="SAM" id="SignalP"/>
    </source>
</evidence>
<evidence type="ECO:0000313" key="7">
    <source>
        <dbReference type="Proteomes" id="UP000507245"/>
    </source>
</evidence>
<dbReference type="OrthoDB" id="1600564at2759"/>
<keyword evidence="2 5" id="KW-0732">Signal</keyword>
<evidence type="ECO:0000256" key="3">
    <source>
        <dbReference type="ARBA" id="ARBA00022801"/>
    </source>
</evidence>
<dbReference type="GO" id="GO:0016788">
    <property type="term" value="F:hydrolase activity, acting on ester bonds"/>
    <property type="evidence" value="ECO:0007669"/>
    <property type="project" value="InterPro"/>
</dbReference>
<dbReference type="InterPro" id="IPR035669">
    <property type="entry name" value="SGNH_plant_lipase-like"/>
</dbReference>
<dbReference type="Pfam" id="PF00657">
    <property type="entry name" value="Lipase_GDSL"/>
    <property type="match status" value="1"/>
</dbReference>
<feature type="signal peptide" evidence="5">
    <location>
        <begin position="1"/>
        <end position="28"/>
    </location>
</feature>
<sequence length="373" mass="41563">MATTQGNIYVMLIIGSLSLFLHQHSCSAHSLMQCRLKAMYQLGDSISDTGNLARLAPSMTCNKPPFGQSFFKATGRCSNGMLIIDYVAQAAGLPFLEPYMKKEATPRSGVNFATAGATALLSNVRVHSLSEQLVWLSTYFNGSNADRFKKLERALFIVGEIGLNDYIASLNVKSIEDIRHNMVPEIVQATMDAVKMVIGYGARAVVVPGQSPMGCLPMLLSRLRTNDTASYDEFQCLTGLNSISKSHNHLLKQAIEALKNEYSNVSFIYSDYYDAFTWLLRNAHQLGFDAMDKSCCGGEDRACGAPNAPVCGNPDRRISWDGVHMTQKANKYMAQWVIRDIFSNLNCTTFDFKLFFKHKRSYLSDFRPLDKRS</sequence>
<dbReference type="InterPro" id="IPR036514">
    <property type="entry name" value="SGNH_hydro_sf"/>
</dbReference>
<dbReference type="EMBL" id="CAEKKB010000004">
    <property type="protein sequence ID" value="CAB4308878.1"/>
    <property type="molecule type" value="Genomic_DNA"/>
</dbReference>
<keyword evidence="3" id="KW-0378">Hydrolase</keyword>
<dbReference type="Gene3D" id="3.40.50.1110">
    <property type="entry name" value="SGNH hydrolase"/>
    <property type="match status" value="1"/>
</dbReference>
<dbReference type="Proteomes" id="UP000507245">
    <property type="component" value="Unassembled WGS sequence"/>
</dbReference>
<evidence type="ECO:0000256" key="4">
    <source>
        <dbReference type="ARBA" id="ARBA00023180"/>
    </source>
</evidence>
<dbReference type="PANTHER" id="PTHR22835:SF654">
    <property type="entry name" value="ACETYLAJMALAN ESTERASE-LIKE"/>
    <property type="match status" value="1"/>
</dbReference>
<name>A0A6J5XDF0_PRUAR</name>
<keyword evidence="7" id="KW-1185">Reference proteome</keyword>
<accession>A0A6J5XDF0</accession>